<evidence type="ECO:0000256" key="2">
    <source>
        <dbReference type="ARBA" id="ARBA00013729"/>
    </source>
</evidence>
<keyword evidence="12" id="KW-0648">Protein biosynthesis</keyword>
<evidence type="ECO:0000259" key="10">
    <source>
        <dbReference type="Pfam" id="PF01272"/>
    </source>
</evidence>
<evidence type="ECO:0000256" key="4">
    <source>
        <dbReference type="ARBA" id="ARBA00023125"/>
    </source>
</evidence>
<dbReference type="InterPro" id="IPR036953">
    <property type="entry name" value="GreA/GreB_C_sf"/>
</dbReference>
<dbReference type="PIRSF" id="PIRSF006092">
    <property type="entry name" value="GreA_GreB"/>
    <property type="match status" value="1"/>
</dbReference>
<protein>
    <recommendedName>
        <fullName evidence="2 8">Transcription elongation factor GreA</fullName>
    </recommendedName>
    <alternativeName>
        <fullName evidence="7 8">Transcript cleavage factor GreA</fullName>
    </alternativeName>
</protein>
<dbReference type="InterPro" id="IPR036805">
    <property type="entry name" value="Tscrpt_elong_fac_GreA/B_N_sf"/>
</dbReference>
<dbReference type="Pfam" id="PF03449">
    <property type="entry name" value="GreA_GreB_N"/>
    <property type="match status" value="1"/>
</dbReference>
<dbReference type="InterPro" id="IPR018151">
    <property type="entry name" value="TF_GreA/GreB_CS"/>
</dbReference>
<keyword evidence="3 8" id="KW-0805">Transcription regulation</keyword>
<keyword evidence="4 8" id="KW-0238">DNA-binding</keyword>
<comment type="function">
    <text evidence="6 8 9">Necessary for efficient RNA polymerase transcription elongation past template-encoded arresting sites. The arresting sites in DNA have the property of trapping a certain fraction of elongating RNA polymerases that pass through, resulting in locked ternary complexes. Cleavage of the nascent transcript by cleavage factors such as GreA or GreB allows the resumption of elongation from the new 3'terminus. GreA releases sequences of 2 to 3 nucleotides.</text>
</comment>
<dbReference type="FunFam" id="1.10.287.180:FF:000001">
    <property type="entry name" value="Transcription elongation factor GreA"/>
    <property type="match status" value="1"/>
</dbReference>
<evidence type="ECO:0000313" key="12">
    <source>
        <dbReference type="EMBL" id="KKT57411.1"/>
    </source>
</evidence>
<keyword evidence="5 8" id="KW-0804">Transcription</keyword>
<dbReference type="InterPro" id="IPR001437">
    <property type="entry name" value="Tscrpt_elong_fac_GreA/B_C"/>
</dbReference>
<dbReference type="InterPro" id="IPR006359">
    <property type="entry name" value="Tscrpt_elong_fac_GreA"/>
</dbReference>
<dbReference type="InterPro" id="IPR022691">
    <property type="entry name" value="Tscrpt_elong_fac_GreA/B_N"/>
</dbReference>
<evidence type="ECO:0000313" key="13">
    <source>
        <dbReference type="Proteomes" id="UP000033977"/>
    </source>
</evidence>
<dbReference type="SUPFAM" id="SSF46557">
    <property type="entry name" value="GreA transcript cleavage protein, N-terminal domain"/>
    <property type="match status" value="1"/>
</dbReference>
<dbReference type="GO" id="GO:0070063">
    <property type="term" value="F:RNA polymerase binding"/>
    <property type="evidence" value="ECO:0007669"/>
    <property type="project" value="InterPro"/>
</dbReference>
<dbReference type="PATRIC" id="fig|1618652.3.peg.302"/>
<evidence type="ECO:0000256" key="3">
    <source>
        <dbReference type="ARBA" id="ARBA00023015"/>
    </source>
</evidence>
<evidence type="ECO:0000256" key="7">
    <source>
        <dbReference type="ARBA" id="ARBA00030776"/>
    </source>
</evidence>
<keyword evidence="12" id="KW-0251">Elongation factor</keyword>
<dbReference type="Gene3D" id="1.10.287.180">
    <property type="entry name" value="Transcription elongation factor, GreA/GreB, N-terminal domain"/>
    <property type="match status" value="1"/>
</dbReference>
<dbReference type="SUPFAM" id="SSF54534">
    <property type="entry name" value="FKBP-like"/>
    <property type="match status" value="1"/>
</dbReference>
<dbReference type="AlphaFoldDB" id="A0A0G1IDE2"/>
<dbReference type="FunFam" id="3.10.50.30:FF:000001">
    <property type="entry name" value="Transcription elongation factor GreA"/>
    <property type="match status" value="1"/>
</dbReference>
<dbReference type="GO" id="GO:0003677">
    <property type="term" value="F:DNA binding"/>
    <property type="evidence" value="ECO:0007669"/>
    <property type="project" value="UniProtKB-UniRule"/>
</dbReference>
<dbReference type="PROSITE" id="PS00829">
    <property type="entry name" value="GREAB_1"/>
    <property type="match status" value="1"/>
</dbReference>
<dbReference type="GO" id="GO:0003746">
    <property type="term" value="F:translation elongation factor activity"/>
    <property type="evidence" value="ECO:0007669"/>
    <property type="project" value="UniProtKB-KW"/>
</dbReference>
<dbReference type="HAMAP" id="MF_00105">
    <property type="entry name" value="GreA_GreB"/>
    <property type="match status" value="1"/>
</dbReference>
<feature type="domain" description="Transcription elongation factor GreA/GreB N-terminal" evidence="11">
    <location>
        <begin position="8"/>
        <end position="77"/>
    </location>
</feature>
<sequence length="156" mass="17216">MAELDSTYFSKVGLTKLKSELESLKTKKRKEIANRLEYAKSLGDLSENSEYQEAKESQILNEAKIAELEDMLRRAVVVEHSASLGQVDIGSQVTVEDALGKRLNFTIVGANEASPAENKISNESPLGKALLNHKKFDAVSVHTPKGVLEYKIIDII</sequence>
<dbReference type="Pfam" id="PF01272">
    <property type="entry name" value="GreA_GreB"/>
    <property type="match status" value="1"/>
</dbReference>
<evidence type="ECO:0000256" key="8">
    <source>
        <dbReference type="HAMAP-Rule" id="MF_00105"/>
    </source>
</evidence>
<dbReference type="InterPro" id="IPR023459">
    <property type="entry name" value="Tscrpt_elong_fac_GreA/B_fam"/>
</dbReference>
<dbReference type="Gene3D" id="3.10.50.30">
    <property type="entry name" value="Transcription elongation factor, GreA/GreB, C-terminal domain"/>
    <property type="match status" value="1"/>
</dbReference>
<evidence type="ECO:0000256" key="5">
    <source>
        <dbReference type="ARBA" id="ARBA00023163"/>
    </source>
</evidence>
<evidence type="ECO:0000256" key="1">
    <source>
        <dbReference type="ARBA" id="ARBA00008213"/>
    </source>
</evidence>
<evidence type="ECO:0000259" key="11">
    <source>
        <dbReference type="Pfam" id="PF03449"/>
    </source>
</evidence>
<dbReference type="InterPro" id="IPR028624">
    <property type="entry name" value="Tscrpt_elong_fac_GreA/B"/>
</dbReference>
<proteinExistence type="inferred from homology"/>
<dbReference type="PANTHER" id="PTHR30437:SF4">
    <property type="entry name" value="TRANSCRIPTION ELONGATION FACTOR GREA"/>
    <property type="match status" value="1"/>
</dbReference>
<dbReference type="GO" id="GO:0006354">
    <property type="term" value="P:DNA-templated transcription elongation"/>
    <property type="evidence" value="ECO:0007669"/>
    <property type="project" value="TreeGrafter"/>
</dbReference>
<organism evidence="12 13">
    <name type="scientific">Candidatus Giovannonibacteria bacterium GW2011_GWB1_44_23</name>
    <dbReference type="NCBI Taxonomy" id="1618652"/>
    <lineage>
        <taxon>Bacteria</taxon>
        <taxon>Candidatus Giovannoniibacteriota</taxon>
    </lineage>
</organism>
<comment type="similarity">
    <text evidence="1 8 9">Belongs to the GreA/GreB family.</text>
</comment>
<dbReference type="NCBIfam" id="TIGR01462">
    <property type="entry name" value="greA"/>
    <property type="match status" value="1"/>
</dbReference>
<reference evidence="12 13" key="1">
    <citation type="journal article" date="2015" name="Nature">
        <title>rRNA introns, odd ribosomes, and small enigmatic genomes across a large radiation of phyla.</title>
        <authorList>
            <person name="Brown C.T."/>
            <person name="Hug L.A."/>
            <person name="Thomas B.C."/>
            <person name="Sharon I."/>
            <person name="Castelle C.J."/>
            <person name="Singh A."/>
            <person name="Wilkins M.J."/>
            <person name="Williams K.H."/>
            <person name="Banfield J.F."/>
        </authorList>
    </citation>
    <scope>NUCLEOTIDE SEQUENCE [LARGE SCALE GENOMIC DNA]</scope>
</reference>
<name>A0A0G1IDE2_9BACT</name>
<dbReference type="GO" id="GO:0032784">
    <property type="term" value="P:regulation of DNA-templated transcription elongation"/>
    <property type="evidence" value="ECO:0007669"/>
    <property type="project" value="UniProtKB-UniRule"/>
</dbReference>
<dbReference type="PANTHER" id="PTHR30437">
    <property type="entry name" value="TRANSCRIPTION ELONGATION FACTOR GREA"/>
    <property type="match status" value="1"/>
</dbReference>
<feature type="domain" description="Transcription elongation factor GreA/GreB C-terminal" evidence="10">
    <location>
        <begin position="85"/>
        <end position="155"/>
    </location>
</feature>
<evidence type="ECO:0000256" key="9">
    <source>
        <dbReference type="RuleBase" id="RU000556"/>
    </source>
</evidence>
<dbReference type="NCBIfam" id="NF001263">
    <property type="entry name" value="PRK00226.1-4"/>
    <property type="match status" value="1"/>
</dbReference>
<comment type="caution">
    <text evidence="12">The sequence shown here is derived from an EMBL/GenBank/DDBJ whole genome shotgun (WGS) entry which is preliminary data.</text>
</comment>
<dbReference type="Proteomes" id="UP000033977">
    <property type="component" value="Unassembled WGS sequence"/>
</dbReference>
<dbReference type="EMBL" id="LCIN01000004">
    <property type="protein sequence ID" value="KKT57411.1"/>
    <property type="molecule type" value="Genomic_DNA"/>
</dbReference>
<accession>A0A0G1IDE2</accession>
<gene>
    <name evidence="8" type="primary">greA</name>
    <name evidence="12" type="ORF">UW49_C0004G0026</name>
</gene>
<evidence type="ECO:0000256" key="6">
    <source>
        <dbReference type="ARBA" id="ARBA00024916"/>
    </source>
</evidence>